<proteinExistence type="predicted"/>
<evidence type="ECO:0000313" key="2">
    <source>
        <dbReference type="EMBL" id="MDQ0273900.1"/>
    </source>
</evidence>
<keyword evidence="3" id="KW-1185">Reference proteome</keyword>
<feature type="transmembrane region" description="Helical" evidence="1">
    <location>
        <begin position="38"/>
        <end position="58"/>
    </location>
</feature>
<feature type="transmembrane region" description="Helical" evidence="1">
    <location>
        <begin position="6"/>
        <end position="26"/>
    </location>
</feature>
<dbReference type="Pfam" id="PF11877">
    <property type="entry name" value="DUF3397"/>
    <property type="match status" value="1"/>
</dbReference>
<feature type="transmembrane region" description="Helical" evidence="1">
    <location>
        <begin position="64"/>
        <end position="87"/>
    </location>
</feature>
<sequence length="131" mass="15125">MGAAFASVIATFITLPMLGYLIVFVITKQVTKQHKRSVSAALDVSTLLLIISVHYLIISIWKQSLLWVILLLLLFTAIIFVISYWKIKQEIDFLRIFKGFWRANFLIFFTAYIILTLIGIFQRVTYLVSMS</sequence>
<dbReference type="PIRSF" id="PIRSF030092">
    <property type="entry name" value="UCP030092"/>
    <property type="match status" value="1"/>
</dbReference>
<evidence type="ECO:0000256" key="1">
    <source>
        <dbReference type="SAM" id="Phobius"/>
    </source>
</evidence>
<protein>
    <submittedName>
        <fullName evidence="2">Glucan phosphoethanolaminetransferase (Alkaline phosphatase superfamily)</fullName>
    </submittedName>
</protein>
<keyword evidence="1" id="KW-0472">Membrane</keyword>
<evidence type="ECO:0000313" key="3">
    <source>
        <dbReference type="Proteomes" id="UP001238088"/>
    </source>
</evidence>
<reference evidence="2 3" key="1">
    <citation type="submission" date="2023-07" db="EMBL/GenBank/DDBJ databases">
        <title>Genomic Encyclopedia of Type Strains, Phase IV (KMG-IV): sequencing the most valuable type-strain genomes for metagenomic binning, comparative biology and taxonomic classification.</title>
        <authorList>
            <person name="Goeker M."/>
        </authorList>
    </citation>
    <scope>NUCLEOTIDE SEQUENCE [LARGE SCALE GENOMIC DNA]</scope>
    <source>
        <strain evidence="2 3">DSM 23494</strain>
    </source>
</reference>
<dbReference type="RefSeq" id="WP_307480613.1">
    <property type="nucleotide sequence ID" value="NZ_JAUSUB010000058.1"/>
</dbReference>
<keyword evidence="1" id="KW-1133">Transmembrane helix</keyword>
<dbReference type="InterPro" id="IPR016945">
    <property type="entry name" value="UCP030092"/>
</dbReference>
<organism evidence="2 3">
    <name type="scientific">Cytobacillus purgationiresistens</name>
    <dbReference type="NCBI Taxonomy" id="863449"/>
    <lineage>
        <taxon>Bacteria</taxon>
        <taxon>Bacillati</taxon>
        <taxon>Bacillota</taxon>
        <taxon>Bacilli</taxon>
        <taxon>Bacillales</taxon>
        <taxon>Bacillaceae</taxon>
        <taxon>Cytobacillus</taxon>
    </lineage>
</organism>
<dbReference type="Proteomes" id="UP001238088">
    <property type="component" value="Unassembled WGS sequence"/>
</dbReference>
<keyword evidence="1" id="KW-0812">Transmembrane</keyword>
<comment type="caution">
    <text evidence="2">The sequence shown here is derived from an EMBL/GenBank/DDBJ whole genome shotgun (WGS) entry which is preliminary data.</text>
</comment>
<dbReference type="InterPro" id="IPR024515">
    <property type="entry name" value="DUF3397"/>
</dbReference>
<accession>A0ABU0ASA2</accession>
<feature type="transmembrane region" description="Helical" evidence="1">
    <location>
        <begin position="99"/>
        <end position="121"/>
    </location>
</feature>
<dbReference type="EMBL" id="JAUSUB010000058">
    <property type="protein sequence ID" value="MDQ0273900.1"/>
    <property type="molecule type" value="Genomic_DNA"/>
</dbReference>
<gene>
    <name evidence="2" type="ORF">J2S17_005861</name>
</gene>
<name>A0ABU0ASA2_9BACI</name>